<dbReference type="Gramene" id="Pp3c3_20710V3.2">
    <property type="protein sequence ID" value="PAC:32941658.CDS.1"/>
    <property type="gene ID" value="Pp3c3_20710"/>
</dbReference>
<dbReference type="Proteomes" id="UP000006727">
    <property type="component" value="Chromosome 3"/>
</dbReference>
<name>A0A2K1KVD1_PHYPA</name>
<dbReference type="AlphaFoldDB" id="A0A2K1KVD1"/>
<reference evidence="1 3" key="2">
    <citation type="journal article" date="2018" name="Plant J.">
        <title>The Physcomitrella patens chromosome-scale assembly reveals moss genome structure and evolution.</title>
        <authorList>
            <person name="Lang D."/>
            <person name="Ullrich K.K."/>
            <person name="Murat F."/>
            <person name="Fuchs J."/>
            <person name="Jenkins J."/>
            <person name="Haas F.B."/>
            <person name="Piednoel M."/>
            <person name="Gundlach H."/>
            <person name="Van Bel M."/>
            <person name="Meyberg R."/>
            <person name="Vives C."/>
            <person name="Morata J."/>
            <person name="Symeonidi A."/>
            <person name="Hiss M."/>
            <person name="Muchero W."/>
            <person name="Kamisugi Y."/>
            <person name="Saleh O."/>
            <person name="Blanc G."/>
            <person name="Decker E.L."/>
            <person name="van Gessel N."/>
            <person name="Grimwood J."/>
            <person name="Hayes R.D."/>
            <person name="Graham S.W."/>
            <person name="Gunter L.E."/>
            <person name="McDaniel S.F."/>
            <person name="Hoernstein S.N.W."/>
            <person name="Larsson A."/>
            <person name="Li F.W."/>
            <person name="Perroud P.F."/>
            <person name="Phillips J."/>
            <person name="Ranjan P."/>
            <person name="Rokshar D.S."/>
            <person name="Rothfels C.J."/>
            <person name="Schneider L."/>
            <person name="Shu S."/>
            <person name="Stevenson D.W."/>
            <person name="Thummler F."/>
            <person name="Tillich M."/>
            <person name="Villarreal Aguilar J.C."/>
            <person name="Widiez T."/>
            <person name="Wong G.K."/>
            <person name="Wymore A."/>
            <person name="Zhang Y."/>
            <person name="Zimmer A.D."/>
            <person name="Quatrano R.S."/>
            <person name="Mayer K.F.X."/>
            <person name="Goodstein D."/>
            <person name="Casacuberta J.M."/>
            <person name="Vandepoele K."/>
            <person name="Reski R."/>
            <person name="Cuming A.C."/>
            <person name="Tuskan G.A."/>
            <person name="Maumus F."/>
            <person name="Salse J."/>
            <person name="Schmutz J."/>
            <person name="Rensing S.A."/>
        </authorList>
    </citation>
    <scope>NUCLEOTIDE SEQUENCE [LARGE SCALE GENOMIC DNA]</scope>
    <source>
        <strain evidence="2 3">cv. Gransden 2004</strain>
    </source>
</reference>
<dbReference type="InParanoid" id="A0A2K1KVD1"/>
<dbReference type="EMBL" id="ABEU02000003">
    <property type="protein sequence ID" value="PNR57728.1"/>
    <property type="molecule type" value="Genomic_DNA"/>
</dbReference>
<evidence type="ECO:0000313" key="3">
    <source>
        <dbReference type="Proteomes" id="UP000006727"/>
    </source>
</evidence>
<accession>A0A2K1KVD1</accession>
<protein>
    <submittedName>
        <fullName evidence="1 2">Uncharacterized protein</fullName>
    </submittedName>
</protein>
<organism evidence="1">
    <name type="scientific">Physcomitrium patens</name>
    <name type="common">Spreading-leaved earth moss</name>
    <name type="synonym">Physcomitrella patens</name>
    <dbReference type="NCBI Taxonomy" id="3218"/>
    <lineage>
        <taxon>Eukaryota</taxon>
        <taxon>Viridiplantae</taxon>
        <taxon>Streptophyta</taxon>
        <taxon>Embryophyta</taxon>
        <taxon>Bryophyta</taxon>
        <taxon>Bryophytina</taxon>
        <taxon>Bryopsida</taxon>
        <taxon>Funariidae</taxon>
        <taxon>Funariales</taxon>
        <taxon>Funariaceae</taxon>
        <taxon>Physcomitrium</taxon>
    </lineage>
</organism>
<evidence type="ECO:0000313" key="1">
    <source>
        <dbReference type="EMBL" id="PNR57728.1"/>
    </source>
</evidence>
<keyword evidence="3" id="KW-1185">Reference proteome</keyword>
<proteinExistence type="predicted"/>
<reference evidence="2" key="3">
    <citation type="submission" date="2020-12" db="UniProtKB">
        <authorList>
            <consortium name="EnsemblPlants"/>
        </authorList>
    </citation>
    <scope>IDENTIFICATION</scope>
</reference>
<evidence type="ECO:0000313" key="2">
    <source>
        <dbReference type="EnsemblPlants" id="PAC:32941657.CDS.1"/>
    </source>
</evidence>
<sequence>MLLRAAEVCRSAVAEVTNIVLVLMLLCKGKRIGRRDCLREVDTKLRVTILSRSSHLVLIGFVDSKRKF</sequence>
<dbReference type="EnsemblPlants" id="Pp3c3_20710V3.1">
    <property type="protein sequence ID" value="PAC:32941657.CDS.1"/>
    <property type="gene ID" value="Pp3c3_20710"/>
</dbReference>
<reference evidence="1 3" key="1">
    <citation type="journal article" date="2008" name="Science">
        <title>The Physcomitrella genome reveals evolutionary insights into the conquest of land by plants.</title>
        <authorList>
            <person name="Rensing S."/>
            <person name="Lang D."/>
            <person name="Zimmer A."/>
            <person name="Terry A."/>
            <person name="Salamov A."/>
            <person name="Shapiro H."/>
            <person name="Nishiyama T."/>
            <person name="Perroud P.-F."/>
            <person name="Lindquist E."/>
            <person name="Kamisugi Y."/>
            <person name="Tanahashi T."/>
            <person name="Sakakibara K."/>
            <person name="Fujita T."/>
            <person name="Oishi K."/>
            <person name="Shin-I T."/>
            <person name="Kuroki Y."/>
            <person name="Toyoda A."/>
            <person name="Suzuki Y."/>
            <person name="Hashimoto A."/>
            <person name="Yamaguchi K."/>
            <person name="Sugano A."/>
            <person name="Kohara Y."/>
            <person name="Fujiyama A."/>
            <person name="Anterola A."/>
            <person name="Aoki S."/>
            <person name="Ashton N."/>
            <person name="Barbazuk W.B."/>
            <person name="Barker E."/>
            <person name="Bennetzen J."/>
            <person name="Bezanilla M."/>
            <person name="Blankenship R."/>
            <person name="Cho S.H."/>
            <person name="Dutcher S."/>
            <person name="Estelle M."/>
            <person name="Fawcett J.A."/>
            <person name="Gundlach H."/>
            <person name="Hanada K."/>
            <person name="Heyl A."/>
            <person name="Hicks K.A."/>
            <person name="Hugh J."/>
            <person name="Lohr M."/>
            <person name="Mayer K."/>
            <person name="Melkozernov A."/>
            <person name="Murata T."/>
            <person name="Nelson D."/>
            <person name="Pils B."/>
            <person name="Prigge M."/>
            <person name="Reiss B."/>
            <person name="Renner T."/>
            <person name="Rombauts S."/>
            <person name="Rushton P."/>
            <person name="Sanderfoot A."/>
            <person name="Schween G."/>
            <person name="Shiu S.-H."/>
            <person name="Stueber K."/>
            <person name="Theodoulou F.L."/>
            <person name="Tu H."/>
            <person name="Van de Peer Y."/>
            <person name="Verrier P.J."/>
            <person name="Waters E."/>
            <person name="Wood A."/>
            <person name="Yang L."/>
            <person name="Cove D."/>
            <person name="Cuming A."/>
            <person name="Hasebe M."/>
            <person name="Lucas S."/>
            <person name="Mishler D.B."/>
            <person name="Reski R."/>
            <person name="Grigoriev I."/>
            <person name="Quatrano R.S."/>
            <person name="Boore J.L."/>
        </authorList>
    </citation>
    <scope>NUCLEOTIDE SEQUENCE [LARGE SCALE GENOMIC DNA]</scope>
    <source>
        <strain evidence="2 3">cv. Gransden 2004</strain>
    </source>
</reference>
<gene>
    <name evidence="1" type="ORF">PHYPA_004722</name>
</gene>
<dbReference type="EnsemblPlants" id="Pp3c3_20710V3.2">
    <property type="protein sequence ID" value="PAC:32941658.CDS.1"/>
    <property type="gene ID" value="Pp3c3_20710"/>
</dbReference>
<dbReference type="Gramene" id="Pp3c3_20710V3.1">
    <property type="protein sequence ID" value="PAC:32941657.CDS.1"/>
    <property type="gene ID" value="Pp3c3_20710"/>
</dbReference>